<dbReference type="InterPro" id="IPR007069">
    <property type="entry name" value="Transposase_32"/>
</dbReference>
<proteinExistence type="predicted"/>
<reference evidence="3 4" key="1">
    <citation type="submission" date="2018-03" db="EMBL/GenBank/DDBJ databases">
        <title>Draft Genome Sequences of the Obligatory Marine Myxobacteria Enhygromyxa salina SWB007.</title>
        <authorList>
            <person name="Poehlein A."/>
            <person name="Moghaddam J.A."/>
            <person name="Harms H."/>
            <person name="Alanjari M."/>
            <person name="Koenig G.M."/>
            <person name="Daniel R."/>
            <person name="Schaeberle T.F."/>
        </authorList>
    </citation>
    <scope>NUCLEOTIDE SEQUENCE [LARGE SCALE GENOMIC DNA]</scope>
    <source>
        <strain evidence="3 4">SWB007</strain>
    </source>
</reference>
<dbReference type="GO" id="GO:0003677">
    <property type="term" value="F:DNA binding"/>
    <property type="evidence" value="ECO:0007669"/>
    <property type="project" value="InterPro"/>
</dbReference>
<organism evidence="3 4">
    <name type="scientific">Enhygromyxa salina</name>
    <dbReference type="NCBI Taxonomy" id="215803"/>
    <lineage>
        <taxon>Bacteria</taxon>
        <taxon>Pseudomonadati</taxon>
        <taxon>Myxococcota</taxon>
        <taxon>Polyangia</taxon>
        <taxon>Nannocystales</taxon>
        <taxon>Nannocystaceae</taxon>
        <taxon>Enhygromyxa</taxon>
    </lineage>
</organism>
<feature type="domain" description="Transposase IS801/IS1294" evidence="2">
    <location>
        <begin position="33"/>
        <end position="136"/>
    </location>
</feature>
<evidence type="ECO:0000313" key="3">
    <source>
        <dbReference type="EMBL" id="PRQ08354.1"/>
    </source>
</evidence>
<dbReference type="EMBL" id="PVNL01000042">
    <property type="protein sequence ID" value="PRQ08354.1"/>
    <property type="molecule type" value="Genomic_DNA"/>
</dbReference>
<dbReference type="AlphaFoldDB" id="A0A2S9YTD9"/>
<dbReference type="OrthoDB" id="5526278at2"/>
<dbReference type="RefSeq" id="WP_106088996.1">
    <property type="nucleotide sequence ID" value="NZ_PVNL01000042.1"/>
</dbReference>
<name>A0A2S9YTD9_9BACT</name>
<evidence type="ECO:0000313" key="4">
    <source>
        <dbReference type="Proteomes" id="UP000238823"/>
    </source>
</evidence>
<sequence>MLASCYGASAADRQLLGDAPGQQTRKLAHAVREVAKRNEALAEVGGVNVHAGAAVPSRDRQRLERLCRYVARPPLAQERLELTADGRCRYNFRHAWKNGVHAVLLAPLDLIARLCALIPPPRFHMLRYHGVLAAHAKARPEVVPGPEPKRAEPTQIPLSLAGDPTALEGLAKQPSRHPWAWLLSRVFAVDIMTCPRCRGAMRLVKIANRPDDIARALADLGLGARPPPRQRPAPAGQLEFDFAA</sequence>
<evidence type="ECO:0000256" key="1">
    <source>
        <dbReference type="SAM" id="MobiDB-lite"/>
    </source>
</evidence>
<protein>
    <submittedName>
        <fullName evidence="3">Putative transposase</fullName>
    </submittedName>
</protein>
<gene>
    <name evidence="3" type="ORF">ENSA7_19810</name>
</gene>
<dbReference type="GO" id="GO:0004803">
    <property type="term" value="F:transposase activity"/>
    <property type="evidence" value="ECO:0007669"/>
    <property type="project" value="InterPro"/>
</dbReference>
<dbReference type="Proteomes" id="UP000238823">
    <property type="component" value="Unassembled WGS sequence"/>
</dbReference>
<dbReference type="Pfam" id="PF04986">
    <property type="entry name" value="Y2_Tnp"/>
    <property type="match status" value="1"/>
</dbReference>
<feature type="region of interest" description="Disordered" evidence="1">
    <location>
        <begin position="222"/>
        <end position="244"/>
    </location>
</feature>
<evidence type="ECO:0000259" key="2">
    <source>
        <dbReference type="Pfam" id="PF04986"/>
    </source>
</evidence>
<accession>A0A2S9YTD9</accession>
<comment type="caution">
    <text evidence="3">The sequence shown here is derived from an EMBL/GenBank/DDBJ whole genome shotgun (WGS) entry which is preliminary data.</text>
</comment>
<dbReference type="GO" id="GO:0006313">
    <property type="term" value="P:DNA transposition"/>
    <property type="evidence" value="ECO:0007669"/>
    <property type="project" value="InterPro"/>
</dbReference>